<dbReference type="EMBL" id="BFAD01000009">
    <property type="protein sequence ID" value="GBE86478.1"/>
    <property type="molecule type" value="Genomic_DNA"/>
</dbReference>
<comment type="caution">
    <text evidence="2">The sequence shown here is derived from an EMBL/GenBank/DDBJ whole genome shotgun (WGS) entry which is preliminary data.</text>
</comment>
<dbReference type="InParanoid" id="A0A401GW74"/>
<reference evidence="2 3" key="1">
    <citation type="journal article" date="2018" name="Sci. Rep.">
        <title>Genome sequence of the cauliflower mushroom Sparassis crispa (Hanabiratake) and its association with beneficial usage.</title>
        <authorList>
            <person name="Kiyama R."/>
            <person name="Furutani Y."/>
            <person name="Kawaguchi K."/>
            <person name="Nakanishi T."/>
        </authorList>
    </citation>
    <scope>NUCLEOTIDE SEQUENCE [LARGE SCALE GENOMIC DNA]</scope>
</reference>
<dbReference type="AlphaFoldDB" id="A0A401GW74"/>
<feature type="coiled-coil region" evidence="1">
    <location>
        <begin position="18"/>
        <end position="45"/>
    </location>
</feature>
<sequence length="78" mass="8774">MSSKRAQKVNTYLDIEVIVNNEEEEEEEEEELAKLLADVQCTQQARVRLDNACVGNDAAEAEPMAWSITERDMAARCA</sequence>
<evidence type="ECO:0000313" key="3">
    <source>
        <dbReference type="Proteomes" id="UP000287166"/>
    </source>
</evidence>
<accession>A0A401GW74</accession>
<gene>
    <name evidence="2" type="ORF">SCP_0903570</name>
</gene>
<evidence type="ECO:0000256" key="1">
    <source>
        <dbReference type="SAM" id="Coils"/>
    </source>
</evidence>
<organism evidence="2 3">
    <name type="scientific">Sparassis crispa</name>
    <dbReference type="NCBI Taxonomy" id="139825"/>
    <lineage>
        <taxon>Eukaryota</taxon>
        <taxon>Fungi</taxon>
        <taxon>Dikarya</taxon>
        <taxon>Basidiomycota</taxon>
        <taxon>Agaricomycotina</taxon>
        <taxon>Agaricomycetes</taxon>
        <taxon>Polyporales</taxon>
        <taxon>Sparassidaceae</taxon>
        <taxon>Sparassis</taxon>
    </lineage>
</organism>
<dbReference type="RefSeq" id="XP_027617391.1">
    <property type="nucleotide sequence ID" value="XM_027761590.1"/>
</dbReference>
<dbReference type="Proteomes" id="UP000287166">
    <property type="component" value="Unassembled WGS sequence"/>
</dbReference>
<name>A0A401GW74_9APHY</name>
<evidence type="ECO:0000313" key="2">
    <source>
        <dbReference type="EMBL" id="GBE86478.1"/>
    </source>
</evidence>
<keyword evidence="3" id="KW-1185">Reference proteome</keyword>
<dbReference type="GeneID" id="38783395"/>
<keyword evidence="1" id="KW-0175">Coiled coil</keyword>
<proteinExistence type="predicted"/>
<protein>
    <submittedName>
        <fullName evidence="2">Uncharacterized protein</fullName>
    </submittedName>
</protein>